<dbReference type="InterPro" id="IPR045255">
    <property type="entry name" value="RanBP1-like"/>
</dbReference>
<dbReference type="EMBL" id="JBBPBN010000019">
    <property type="protein sequence ID" value="KAK9018548.1"/>
    <property type="molecule type" value="Genomic_DNA"/>
</dbReference>
<sequence>MTVQDHAGNDKSCFLHAHDFVDGELKDELFCIRFALVENCKTFMEVFQEVTESQNSKEENKDASVAAESLEKLSVEEKKAEVKYAKVKTNIC</sequence>
<keyword evidence="4" id="KW-0653">Protein transport</keyword>
<evidence type="ECO:0000256" key="3">
    <source>
        <dbReference type="ARBA" id="ARBA00023010"/>
    </source>
</evidence>
<dbReference type="Gene3D" id="2.30.29.30">
    <property type="entry name" value="Pleckstrin-homology domain (PH domain)/Phosphotyrosine-binding domain (PTB)"/>
    <property type="match status" value="1"/>
</dbReference>
<keyword evidence="7" id="KW-1185">Reference proteome</keyword>
<dbReference type="InterPro" id="IPR000156">
    <property type="entry name" value="Ran_bind_dom"/>
</dbReference>
<name>A0ABR2S0H5_9ROSI</name>
<evidence type="ECO:0000256" key="1">
    <source>
        <dbReference type="ARBA" id="ARBA00004567"/>
    </source>
</evidence>
<comment type="subcellular location">
    <subcellularLocation>
        <location evidence="1">Nucleus</location>
        <location evidence="1">Nuclear pore complex</location>
    </subcellularLocation>
</comment>
<evidence type="ECO:0000313" key="7">
    <source>
        <dbReference type="Proteomes" id="UP001396334"/>
    </source>
</evidence>
<evidence type="ECO:0000313" key="6">
    <source>
        <dbReference type="EMBL" id="KAK9018548.1"/>
    </source>
</evidence>
<keyword evidence="2" id="KW-0509">mRNA transport</keyword>
<dbReference type="PANTHER" id="PTHR23138">
    <property type="entry name" value="RAN BINDING PROTEIN"/>
    <property type="match status" value="1"/>
</dbReference>
<dbReference type="InterPro" id="IPR011993">
    <property type="entry name" value="PH-like_dom_sf"/>
</dbReference>
<keyword evidence="4" id="KW-0539">Nucleus</keyword>
<dbReference type="PANTHER" id="PTHR23138:SF87">
    <property type="entry name" value="E3 SUMO-PROTEIN LIGASE RANBP2"/>
    <property type="match status" value="1"/>
</dbReference>
<reference evidence="6 7" key="1">
    <citation type="journal article" date="2024" name="G3 (Bethesda)">
        <title>Genome assembly of Hibiscus sabdariffa L. provides insights into metabolisms of medicinal natural products.</title>
        <authorList>
            <person name="Kim T."/>
        </authorList>
    </citation>
    <scope>NUCLEOTIDE SEQUENCE [LARGE SCALE GENOMIC DNA]</scope>
    <source>
        <strain evidence="6">TK-2024</strain>
        <tissue evidence="6">Old leaves</tissue>
    </source>
</reference>
<evidence type="ECO:0000256" key="4">
    <source>
        <dbReference type="ARBA" id="ARBA00023132"/>
    </source>
</evidence>
<keyword evidence="4" id="KW-0906">Nuclear pore complex</keyword>
<feature type="domain" description="RanBD1" evidence="5">
    <location>
        <begin position="1"/>
        <end position="51"/>
    </location>
</feature>
<keyword evidence="2" id="KW-0813">Transport</keyword>
<comment type="caution">
    <text evidence="6">The sequence shown here is derived from an EMBL/GenBank/DDBJ whole genome shotgun (WGS) entry which is preliminary data.</text>
</comment>
<accession>A0ABR2S0H5</accession>
<keyword evidence="3" id="KW-0811">Translocation</keyword>
<dbReference type="Pfam" id="PF00638">
    <property type="entry name" value="Ran_BP1"/>
    <property type="match status" value="1"/>
</dbReference>
<proteinExistence type="predicted"/>
<gene>
    <name evidence="6" type="ORF">V6N11_001520</name>
</gene>
<organism evidence="6 7">
    <name type="scientific">Hibiscus sabdariffa</name>
    <name type="common">roselle</name>
    <dbReference type="NCBI Taxonomy" id="183260"/>
    <lineage>
        <taxon>Eukaryota</taxon>
        <taxon>Viridiplantae</taxon>
        <taxon>Streptophyta</taxon>
        <taxon>Embryophyta</taxon>
        <taxon>Tracheophyta</taxon>
        <taxon>Spermatophyta</taxon>
        <taxon>Magnoliopsida</taxon>
        <taxon>eudicotyledons</taxon>
        <taxon>Gunneridae</taxon>
        <taxon>Pentapetalae</taxon>
        <taxon>rosids</taxon>
        <taxon>malvids</taxon>
        <taxon>Malvales</taxon>
        <taxon>Malvaceae</taxon>
        <taxon>Malvoideae</taxon>
        <taxon>Hibiscus</taxon>
    </lineage>
</organism>
<dbReference type="Proteomes" id="UP001396334">
    <property type="component" value="Unassembled WGS sequence"/>
</dbReference>
<evidence type="ECO:0000259" key="5">
    <source>
        <dbReference type="Pfam" id="PF00638"/>
    </source>
</evidence>
<evidence type="ECO:0000256" key="2">
    <source>
        <dbReference type="ARBA" id="ARBA00022816"/>
    </source>
</evidence>
<dbReference type="SUPFAM" id="SSF50729">
    <property type="entry name" value="PH domain-like"/>
    <property type="match status" value="1"/>
</dbReference>
<protein>
    <recommendedName>
        <fullName evidence="5">RanBD1 domain-containing protein</fullName>
    </recommendedName>
</protein>